<organism evidence="6 7">
    <name type="scientific">Acacia crassicarpa</name>
    <name type="common">northern wattle</name>
    <dbReference type="NCBI Taxonomy" id="499986"/>
    <lineage>
        <taxon>Eukaryota</taxon>
        <taxon>Viridiplantae</taxon>
        <taxon>Streptophyta</taxon>
        <taxon>Embryophyta</taxon>
        <taxon>Tracheophyta</taxon>
        <taxon>Spermatophyta</taxon>
        <taxon>Magnoliopsida</taxon>
        <taxon>eudicotyledons</taxon>
        <taxon>Gunneridae</taxon>
        <taxon>Pentapetalae</taxon>
        <taxon>rosids</taxon>
        <taxon>fabids</taxon>
        <taxon>Fabales</taxon>
        <taxon>Fabaceae</taxon>
        <taxon>Caesalpinioideae</taxon>
        <taxon>mimosoid clade</taxon>
        <taxon>Acacieae</taxon>
        <taxon>Acacia</taxon>
    </lineage>
</organism>
<dbReference type="Pfam" id="PF03810">
    <property type="entry name" value="IBN_N"/>
    <property type="match status" value="1"/>
</dbReference>
<reference evidence="6" key="1">
    <citation type="submission" date="2023-10" db="EMBL/GenBank/DDBJ databases">
        <title>Chromosome-level genome of the transformable northern wattle, Acacia crassicarpa.</title>
        <authorList>
            <person name="Massaro I."/>
            <person name="Sinha N.R."/>
            <person name="Poethig S."/>
            <person name="Leichty A.R."/>
        </authorList>
    </citation>
    <scope>NUCLEOTIDE SEQUENCE</scope>
    <source>
        <strain evidence="6">Acra3RX</strain>
        <tissue evidence="6">Leaf</tissue>
    </source>
</reference>
<feature type="region of interest" description="Disordered" evidence="4">
    <location>
        <begin position="412"/>
        <end position="436"/>
    </location>
</feature>
<dbReference type="InterPro" id="IPR016024">
    <property type="entry name" value="ARM-type_fold"/>
</dbReference>
<evidence type="ECO:0000256" key="3">
    <source>
        <dbReference type="ARBA" id="ARBA00023242"/>
    </source>
</evidence>
<dbReference type="PANTHER" id="PTHR10997:SF29">
    <property type="entry name" value="ARM REPEAT SUPERFAMILY PROTEIN"/>
    <property type="match status" value="1"/>
</dbReference>
<dbReference type="SMART" id="SM00913">
    <property type="entry name" value="IBN_N"/>
    <property type="match status" value="1"/>
</dbReference>
<dbReference type="GO" id="GO:0005049">
    <property type="term" value="F:nuclear export signal receptor activity"/>
    <property type="evidence" value="ECO:0007669"/>
    <property type="project" value="TreeGrafter"/>
</dbReference>
<protein>
    <recommendedName>
        <fullName evidence="5">Importin N-terminal domain-containing protein</fullName>
    </recommendedName>
</protein>
<dbReference type="InterPro" id="IPR001494">
    <property type="entry name" value="Importin-beta_N"/>
</dbReference>
<dbReference type="PANTHER" id="PTHR10997">
    <property type="entry name" value="IMPORTIN-7, 8, 11"/>
    <property type="match status" value="1"/>
</dbReference>
<dbReference type="GO" id="GO:0006611">
    <property type="term" value="P:protein export from nucleus"/>
    <property type="evidence" value="ECO:0007669"/>
    <property type="project" value="TreeGrafter"/>
</dbReference>
<evidence type="ECO:0000256" key="4">
    <source>
        <dbReference type="SAM" id="MobiDB-lite"/>
    </source>
</evidence>
<dbReference type="AlphaFoldDB" id="A0AAE1M8G7"/>
<evidence type="ECO:0000313" key="7">
    <source>
        <dbReference type="Proteomes" id="UP001293593"/>
    </source>
</evidence>
<evidence type="ECO:0000256" key="2">
    <source>
        <dbReference type="ARBA" id="ARBA00022448"/>
    </source>
</evidence>
<evidence type="ECO:0000313" key="6">
    <source>
        <dbReference type="EMBL" id="KAK4256540.1"/>
    </source>
</evidence>
<dbReference type="InterPro" id="IPR011989">
    <property type="entry name" value="ARM-like"/>
</dbReference>
<dbReference type="GO" id="GO:0005635">
    <property type="term" value="C:nuclear envelope"/>
    <property type="evidence" value="ECO:0007669"/>
    <property type="project" value="TreeGrafter"/>
</dbReference>
<proteinExistence type="predicted"/>
<dbReference type="GO" id="GO:0005829">
    <property type="term" value="C:cytosol"/>
    <property type="evidence" value="ECO:0007669"/>
    <property type="project" value="TreeGrafter"/>
</dbReference>
<dbReference type="EMBL" id="JAWXYG010000012">
    <property type="protein sequence ID" value="KAK4256540.1"/>
    <property type="molecule type" value="Genomic_DNA"/>
</dbReference>
<keyword evidence="7" id="KW-1185">Reference proteome</keyword>
<accession>A0AAE1M8G7</accession>
<gene>
    <name evidence="6" type="ORF">QN277_006249</name>
</gene>
<evidence type="ECO:0000259" key="5">
    <source>
        <dbReference type="SMART" id="SM00913"/>
    </source>
</evidence>
<dbReference type="GO" id="GO:0031267">
    <property type="term" value="F:small GTPase binding"/>
    <property type="evidence" value="ECO:0007669"/>
    <property type="project" value="InterPro"/>
</dbReference>
<keyword evidence="2" id="KW-0813">Transport</keyword>
<dbReference type="Gene3D" id="1.25.10.10">
    <property type="entry name" value="Leucine-rich Repeat Variant"/>
    <property type="match status" value="1"/>
</dbReference>
<name>A0AAE1M8G7_9FABA</name>
<feature type="compositionally biased region" description="Basic residues" evidence="4">
    <location>
        <begin position="425"/>
        <end position="436"/>
    </location>
</feature>
<feature type="domain" description="Importin N-terminal" evidence="5">
    <location>
        <begin position="25"/>
        <end position="93"/>
    </location>
</feature>
<keyword evidence="3" id="KW-0539">Nucleus</keyword>
<feature type="region of interest" description="Disordered" evidence="4">
    <location>
        <begin position="966"/>
        <end position="1006"/>
    </location>
</feature>
<feature type="compositionally biased region" description="Low complexity" evidence="4">
    <location>
        <begin position="414"/>
        <end position="424"/>
    </location>
</feature>
<comment type="caution">
    <text evidence="6">The sequence shown here is derived from an EMBL/GenBank/DDBJ whole genome shotgun (WGS) entry which is preliminary data.</text>
</comment>
<comment type="subcellular location">
    <subcellularLocation>
        <location evidence="1">Nucleus</location>
    </subcellularLocation>
</comment>
<dbReference type="GO" id="GO:0006606">
    <property type="term" value="P:protein import into nucleus"/>
    <property type="evidence" value="ECO:0007669"/>
    <property type="project" value="TreeGrafter"/>
</dbReference>
<sequence>MDEVAQIAQLLKQTLSSDDNAIRVATDSLDCLSVNPNFHFYLLSIATGGESQGLNISAATYLKNFTRRNIESGRASSKVSKEFKDRLIQALLQVESPILKILVEVFRVITVAEFVKENLWPDLVPNLRSAIQNSNLVNSFNSKWNTINALIILHALLRPFQYFLNPKVAKEPVPPQLELIAAEILVPLLELFHQFVKKALATQDKADIETEKVLLNVCKCVHFAIRSYMPSTLVPLLPSFTRDLISILGSLRFDCVVALEDGYLSRQKTGKRSLLIFSSLITRHRKHSDKLMPEIINCALNIVKFSKNISKLHFMSERILSLGFDVISHVLETGPGWRLVSPHFMSLLDSAIFPALVMNEKDASEWEEDVDEYLRKNHPSEIDEISGWREDLFTARKSATNLLGVISMSKGPPLAASSHSLSASTKRKKGEKNKSSNHLRTMGELLVLPFLSKFPIPSNSNWSQDSILNDYFGVLMAYGGLQDFLREQEPHYMIGLVQTRILPLYTSDVSLPYLVASANWVLGELGSCLPEEMSADVYSQLLKALVMPDKQDLSCYPVRVSAAGAIITLIDNDYMPPDWLPLLQVVIGNMGSDDSENSILYQLLGSVIEAGDEKIAIHIAFLVSSLVGVVSKCIIPNLEPWPQVVVRAFATLAVMARTWESFEPEELKPDSNMSPEKWASGQAAICGAFAKLLQQAWLAPVCTVRSTPSSCIEDLSTLLRFIMLSITGDHMMQELKVMELLSVWADLVAEWHAWEESEDLSIFDCIKEVINLDRKYGLKNFLAKQMPPPPAPPVPERSVIESISAFISEAILQYPSATWRACSCVHLLLHCPTYTLETEDIKQSLAVIFSQAAFTRFREVQSKPCSLWKPLLLAISSCYLCYPDTVEGILETGEEGGVAIWASALCHVSNSSFEAGLTAESDMKLIVMTLAKLIEQLLRQGKSSAVSLQDCFISLLDLSARLKEVQERKGEEEEAEESENDEGSDSDFEDDDEDSEAEEYEETEEEFLNRYAKAAEALENSSIIEEGDVEDQEPETELGRLIDIDEQKVVLSLIDKYHHVLINGQVLPSHLVVKSVNAFPQHGSYFQQSR</sequence>
<evidence type="ECO:0000256" key="1">
    <source>
        <dbReference type="ARBA" id="ARBA00004123"/>
    </source>
</evidence>
<dbReference type="Proteomes" id="UP001293593">
    <property type="component" value="Unassembled WGS sequence"/>
</dbReference>
<feature type="compositionally biased region" description="Acidic residues" evidence="4">
    <location>
        <begin position="972"/>
        <end position="1006"/>
    </location>
</feature>
<dbReference type="SUPFAM" id="SSF48371">
    <property type="entry name" value="ARM repeat"/>
    <property type="match status" value="1"/>
</dbReference>